<gene>
    <name evidence="4" type="ORF">GO816_12270</name>
</gene>
<dbReference type="Proteomes" id="UP000434850">
    <property type="component" value="Unassembled WGS sequence"/>
</dbReference>
<dbReference type="GO" id="GO:0008080">
    <property type="term" value="F:N-acetyltransferase activity"/>
    <property type="evidence" value="ECO:0007669"/>
    <property type="project" value="UniProtKB-ARBA"/>
</dbReference>
<dbReference type="InterPro" id="IPR051016">
    <property type="entry name" value="Diverse_Substrate_AcTransf"/>
</dbReference>
<feature type="domain" description="N-acetyltransferase" evidence="3">
    <location>
        <begin position="1"/>
        <end position="150"/>
    </location>
</feature>
<keyword evidence="5" id="KW-1185">Reference proteome</keyword>
<proteinExistence type="predicted"/>
<reference evidence="4 5" key="1">
    <citation type="submission" date="2019-12" db="EMBL/GenBank/DDBJ databases">
        <title>Mucilaginibacter sp. HME9299 genome sequencing and assembly.</title>
        <authorList>
            <person name="Kang H."/>
            <person name="Kim H."/>
            <person name="Joh K."/>
        </authorList>
    </citation>
    <scope>NUCLEOTIDE SEQUENCE [LARGE SCALE GENOMIC DNA]</scope>
    <source>
        <strain evidence="4 5">HME9299</strain>
    </source>
</reference>
<keyword evidence="1 4" id="KW-0808">Transferase</keyword>
<evidence type="ECO:0000313" key="4">
    <source>
        <dbReference type="EMBL" id="MVN91904.1"/>
    </source>
</evidence>
<evidence type="ECO:0000256" key="2">
    <source>
        <dbReference type="ARBA" id="ARBA00023315"/>
    </source>
</evidence>
<comment type="caution">
    <text evidence="4">The sequence shown here is derived from an EMBL/GenBank/DDBJ whole genome shotgun (WGS) entry which is preliminary data.</text>
</comment>
<dbReference type="InterPro" id="IPR000182">
    <property type="entry name" value="GNAT_dom"/>
</dbReference>
<sequence>MKIKRIDVDELNLVADLFDQYRVFYKQQPDKAASTSFLSQRLSNKESVIFVALDGADQPVGFTQLYPKYSSAKLTKNWILNDLYVAEAYRKRGIGEQLIKTAMEFGKQTGATFIQLETQKENYTAQSLYKAIGFEQQELTDDFLLFKITI</sequence>
<keyword evidence="2" id="KW-0012">Acyltransferase</keyword>
<dbReference type="CDD" id="cd04301">
    <property type="entry name" value="NAT_SF"/>
    <property type="match status" value="1"/>
</dbReference>
<dbReference type="SUPFAM" id="SSF55729">
    <property type="entry name" value="Acyl-CoA N-acyltransferases (Nat)"/>
    <property type="match status" value="1"/>
</dbReference>
<organism evidence="4 5">
    <name type="scientific">Mucilaginibacter aquatilis</name>
    <dbReference type="NCBI Taxonomy" id="1517760"/>
    <lineage>
        <taxon>Bacteria</taxon>
        <taxon>Pseudomonadati</taxon>
        <taxon>Bacteroidota</taxon>
        <taxon>Sphingobacteriia</taxon>
        <taxon>Sphingobacteriales</taxon>
        <taxon>Sphingobacteriaceae</taxon>
        <taxon>Mucilaginibacter</taxon>
    </lineage>
</organism>
<evidence type="ECO:0000259" key="3">
    <source>
        <dbReference type="PROSITE" id="PS51186"/>
    </source>
</evidence>
<dbReference type="EMBL" id="WQLA01000004">
    <property type="protein sequence ID" value="MVN91904.1"/>
    <property type="molecule type" value="Genomic_DNA"/>
</dbReference>
<evidence type="ECO:0000313" key="5">
    <source>
        <dbReference type="Proteomes" id="UP000434850"/>
    </source>
</evidence>
<evidence type="ECO:0000256" key="1">
    <source>
        <dbReference type="ARBA" id="ARBA00022679"/>
    </source>
</evidence>
<dbReference type="Pfam" id="PF00583">
    <property type="entry name" value="Acetyltransf_1"/>
    <property type="match status" value="1"/>
</dbReference>
<dbReference type="PANTHER" id="PTHR10545">
    <property type="entry name" value="DIAMINE N-ACETYLTRANSFERASE"/>
    <property type="match status" value="1"/>
</dbReference>
<dbReference type="InterPro" id="IPR016181">
    <property type="entry name" value="Acyl_CoA_acyltransferase"/>
</dbReference>
<dbReference type="RefSeq" id="WP_157542221.1">
    <property type="nucleotide sequence ID" value="NZ_WQLA01000004.1"/>
</dbReference>
<dbReference type="AlphaFoldDB" id="A0A6I4IQZ3"/>
<protein>
    <submittedName>
        <fullName evidence="4">GNAT family N-acetyltransferase</fullName>
    </submittedName>
</protein>
<dbReference type="Gene3D" id="3.40.630.30">
    <property type="match status" value="1"/>
</dbReference>
<dbReference type="PROSITE" id="PS51186">
    <property type="entry name" value="GNAT"/>
    <property type="match status" value="1"/>
</dbReference>
<dbReference type="OrthoDB" id="9792929at2"/>
<dbReference type="PANTHER" id="PTHR10545:SF29">
    <property type="entry name" value="GH14572P-RELATED"/>
    <property type="match status" value="1"/>
</dbReference>
<name>A0A6I4IQZ3_9SPHI</name>
<accession>A0A6I4IQZ3</accession>